<comment type="caution">
    <text evidence="1">The sequence shown here is derived from an EMBL/GenBank/DDBJ whole genome shotgun (WGS) entry which is preliminary data.</text>
</comment>
<protein>
    <submittedName>
        <fullName evidence="1">Uncharacterized protein</fullName>
    </submittedName>
</protein>
<reference evidence="1" key="1">
    <citation type="journal article" date="2022" name="Int. J. Mol. Sci.">
        <title>Draft Genome of Tanacetum Coccineum: Genomic Comparison of Closely Related Tanacetum-Family Plants.</title>
        <authorList>
            <person name="Yamashiro T."/>
            <person name="Shiraishi A."/>
            <person name="Nakayama K."/>
            <person name="Satake H."/>
        </authorList>
    </citation>
    <scope>NUCLEOTIDE SEQUENCE</scope>
</reference>
<dbReference type="EMBL" id="BQNB010020803">
    <property type="protein sequence ID" value="GJT99788.1"/>
    <property type="molecule type" value="Genomic_DNA"/>
</dbReference>
<proteinExistence type="predicted"/>
<organism evidence="1 2">
    <name type="scientific">Tanacetum coccineum</name>
    <dbReference type="NCBI Taxonomy" id="301880"/>
    <lineage>
        <taxon>Eukaryota</taxon>
        <taxon>Viridiplantae</taxon>
        <taxon>Streptophyta</taxon>
        <taxon>Embryophyta</taxon>
        <taxon>Tracheophyta</taxon>
        <taxon>Spermatophyta</taxon>
        <taxon>Magnoliopsida</taxon>
        <taxon>eudicotyledons</taxon>
        <taxon>Gunneridae</taxon>
        <taxon>Pentapetalae</taxon>
        <taxon>asterids</taxon>
        <taxon>campanulids</taxon>
        <taxon>Asterales</taxon>
        <taxon>Asteraceae</taxon>
        <taxon>Asteroideae</taxon>
        <taxon>Anthemideae</taxon>
        <taxon>Anthemidinae</taxon>
        <taxon>Tanacetum</taxon>
    </lineage>
</organism>
<reference evidence="1" key="2">
    <citation type="submission" date="2022-01" db="EMBL/GenBank/DDBJ databases">
        <authorList>
            <person name="Yamashiro T."/>
            <person name="Shiraishi A."/>
            <person name="Satake H."/>
            <person name="Nakayama K."/>
        </authorList>
    </citation>
    <scope>NUCLEOTIDE SEQUENCE</scope>
</reference>
<name>A0ABQ5IKF6_9ASTR</name>
<accession>A0ABQ5IKF6</accession>
<sequence>MELEFDYRRLMISLLGYTVSFVTSDFPIHHLVKRWELEVQRKNNPHSRVVYWCFQSPLRLATRWQEDEPEPEEEREKILKMSKHDVHLISKGGWGYGGDGGDEVSRFSNEEVVFSWLDEVSLVDGVFNGAFGGVGDEELVVGEGVVRFSSSFVRSTKSCFGGMMVSLIFLKPWEEEA</sequence>
<evidence type="ECO:0000313" key="2">
    <source>
        <dbReference type="Proteomes" id="UP001151760"/>
    </source>
</evidence>
<dbReference type="Proteomes" id="UP001151760">
    <property type="component" value="Unassembled WGS sequence"/>
</dbReference>
<keyword evidence="2" id="KW-1185">Reference proteome</keyword>
<gene>
    <name evidence="1" type="ORF">Tco_1110127</name>
</gene>
<evidence type="ECO:0000313" key="1">
    <source>
        <dbReference type="EMBL" id="GJT99788.1"/>
    </source>
</evidence>